<keyword evidence="1" id="KW-0233">DNA recombination</keyword>
<dbReference type="EMBL" id="FUYC01000028">
    <property type="protein sequence ID" value="SKA96730.1"/>
    <property type="molecule type" value="Genomic_DNA"/>
</dbReference>
<dbReference type="GO" id="GO:0015074">
    <property type="term" value="P:DNA integration"/>
    <property type="evidence" value="ECO:0007669"/>
    <property type="project" value="InterPro"/>
</dbReference>
<evidence type="ECO:0000259" key="2">
    <source>
        <dbReference type="PROSITE" id="PS51898"/>
    </source>
</evidence>
<reference evidence="3 4" key="1">
    <citation type="submission" date="2017-02" db="EMBL/GenBank/DDBJ databases">
        <authorList>
            <person name="Peterson S.W."/>
        </authorList>
    </citation>
    <scope>NUCLEOTIDE SEQUENCE [LARGE SCALE GENOMIC DNA]</scope>
    <source>
        <strain evidence="3 4">DSM 16080</strain>
    </source>
</reference>
<dbReference type="STRING" id="1121449.SAMN02745704_02768"/>
<proteinExistence type="predicted"/>
<dbReference type="InterPro" id="IPR046668">
    <property type="entry name" value="DUF6538"/>
</dbReference>
<feature type="domain" description="Tyr recombinase" evidence="2">
    <location>
        <begin position="342"/>
        <end position="540"/>
    </location>
</feature>
<dbReference type="PROSITE" id="PS51898">
    <property type="entry name" value="TYR_RECOMBINASE"/>
    <property type="match status" value="1"/>
</dbReference>
<organism evidence="3 4">
    <name type="scientific">Paucidesulfovibrio gracilis DSM 16080</name>
    <dbReference type="NCBI Taxonomy" id="1121449"/>
    <lineage>
        <taxon>Bacteria</taxon>
        <taxon>Pseudomonadati</taxon>
        <taxon>Thermodesulfobacteriota</taxon>
        <taxon>Desulfovibrionia</taxon>
        <taxon>Desulfovibrionales</taxon>
        <taxon>Desulfovibrionaceae</taxon>
        <taxon>Paucidesulfovibrio</taxon>
    </lineage>
</organism>
<dbReference type="Pfam" id="PF20172">
    <property type="entry name" value="DUF6538"/>
    <property type="match status" value="1"/>
</dbReference>
<dbReference type="InterPro" id="IPR002104">
    <property type="entry name" value="Integrase_catalytic"/>
</dbReference>
<evidence type="ECO:0000313" key="3">
    <source>
        <dbReference type="EMBL" id="SKA96730.1"/>
    </source>
</evidence>
<dbReference type="Pfam" id="PF00589">
    <property type="entry name" value="Phage_integrase"/>
    <property type="match status" value="1"/>
</dbReference>
<dbReference type="GO" id="GO:0003677">
    <property type="term" value="F:DNA binding"/>
    <property type="evidence" value="ECO:0007669"/>
    <property type="project" value="InterPro"/>
</dbReference>
<dbReference type="SUPFAM" id="SSF56349">
    <property type="entry name" value="DNA breaking-rejoining enzymes"/>
    <property type="match status" value="1"/>
</dbReference>
<dbReference type="CDD" id="cd01184">
    <property type="entry name" value="INT_C_like_1"/>
    <property type="match status" value="1"/>
</dbReference>
<protein>
    <submittedName>
        <fullName evidence="3">Phage integrase family protein</fullName>
    </submittedName>
</protein>
<dbReference type="AlphaFoldDB" id="A0A1T4Y4Q2"/>
<evidence type="ECO:0000256" key="1">
    <source>
        <dbReference type="ARBA" id="ARBA00023172"/>
    </source>
</evidence>
<name>A0A1T4Y4Q2_9BACT</name>
<dbReference type="Proteomes" id="UP000190027">
    <property type="component" value="Unassembled WGS sequence"/>
</dbReference>
<evidence type="ECO:0000313" key="4">
    <source>
        <dbReference type="Proteomes" id="UP000190027"/>
    </source>
</evidence>
<sequence length="561" mass="65117">MRRARNYAQHLLLRGSVWYFRMAVPLDLRSRVGLSEVRISLRTGYAREANTKARRLATAGMTLFTRIRNNDMPKLDRRELARMIKVYFHKELEGYEDAALELGPYTPNGVLASLESLADISEQVQDCLARKDFSWVKKSVDEFIKDNTLDVPEDTLEYRRVSLEIMKANFDILAVLYHQQHGDYPKTDALLDKYAVADTQQVQAAPAVKEEPGITLFELIDKFCAFKVKMGQWTGRGIKENPKKFSKLKFILGDVKVSSINSDTAMDVFDCFQRLPLRLDAKRYKGLPVDEVISMEHDKKLSVKTINLHMESTSGLFKKAIQWDHVDRDYFAGLRLSDDESDDEKRLPFETEHLRTIFAPEPFWENCKKGIEQFWLPVLALFTGARMEELAQLWVEDVYEMDGVLVLDINDNGTKRLKNKTARRKIPLVDFVRHDLGYEEFVKVQGKAGHQRILPHLPYTQMRYGHKPSRDFNRYLRKMGFKKEHVFHSFRHTVIDSLRNKDIRDDVIASMTGHSNGANLPIPKNYKGHHKVSFIVEKVLPHVGYDIDLSHLIDWKERLKT</sequence>
<dbReference type="InterPro" id="IPR013762">
    <property type="entry name" value="Integrase-like_cat_sf"/>
</dbReference>
<dbReference type="InterPro" id="IPR011010">
    <property type="entry name" value="DNA_brk_join_enz"/>
</dbReference>
<accession>A0A1T4Y4Q2</accession>
<gene>
    <name evidence="3" type="ORF">SAMN02745704_02768</name>
</gene>
<dbReference type="GO" id="GO:0006310">
    <property type="term" value="P:DNA recombination"/>
    <property type="evidence" value="ECO:0007669"/>
    <property type="project" value="UniProtKB-KW"/>
</dbReference>
<dbReference type="Gene3D" id="1.10.443.10">
    <property type="entry name" value="Intergrase catalytic core"/>
    <property type="match status" value="1"/>
</dbReference>
<keyword evidence="4" id="KW-1185">Reference proteome</keyword>